<evidence type="ECO:0000313" key="10">
    <source>
        <dbReference type="EMBL" id="KUK97196.1"/>
    </source>
</evidence>
<dbReference type="GO" id="GO:0003899">
    <property type="term" value="F:DNA-directed RNA polymerase activity"/>
    <property type="evidence" value="ECO:0007669"/>
    <property type="project" value="UniProtKB-UniRule"/>
</dbReference>
<dbReference type="EC" id="2.7.7.6" evidence="8"/>
<gene>
    <name evidence="8" type="primary">rpo10</name>
    <name evidence="8" type="synonym">rpoN</name>
    <name evidence="9" type="ORF">XD72_0225</name>
    <name evidence="10" type="ORF">XE07_0581</name>
</gene>
<evidence type="ECO:0000313" key="11">
    <source>
        <dbReference type="Proteomes" id="UP000053961"/>
    </source>
</evidence>
<dbReference type="InterPro" id="IPR000268">
    <property type="entry name" value="RPABC5/Rpb10"/>
</dbReference>
<accession>A0A117MCY4</accession>
<evidence type="ECO:0000256" key="7">
    <source>
        <dbReference type="ARBA" id="ARBA00023163"/>
    </source>
</evidence>
<dbReference type="NCBIfam" id="NF003089">
    <property type="entry name" value="PRK04016.1"/>
    <property type="match status" value="1"/>
</dbReference>
<dbReference type="Proteomes" id="UP000057043">
    <property type="component" value="Unassembled WGS sequence"/>
</dbReference>
<comment type="cofactor">
    <cofactor evidence="8">
        <name>Zn(2+)</name>
        <dbReference type="ChEBI" id="CHEBI:29105"/>
    </cofactor>
    <text evidence="8">Binds 1 zinc ion.</text>
</comment>
<keyword evidence="2 8" id="KW-0963">Cytoplasm</keyword>
<reference evidence="10" key="1">
    <citation type="journal article" date="2015" name="MBio">
        <title>Genome-resolved metagenomic analysis reveals roles for candidate phyla and other microbial community members in biogeochemical transformations in oil reservoirs.</title>
        <authorList>
            <person name="Hu P."/>
            <person name="Tom L."/>
            <person name="Singh A."/>
            <person name="Thomas B.C."/>
            <person name="Baker B.J."/>
            <person name="Piceno Y.M."/>
            <person name="Andersen G.L."/>
            <person name="Banfield J.F."/>
        </authorList>
    </citation>
    <scope>NUCLEOTIDE SEQUENCE [LARGE SCALE GENOMIC DNA]</scope>
    <source>
        <strain evidence="10">56_747</strain>
    </source>
</reference>
<keyword evidence="5 8" id="KW-0479">Metal-binding</keyword>
<comment type="similarity">
    <text evidence="8">Belongs to the archaeal Rpo10/eukaryotic RPB10 RNA polymerase subunit family.</text>
</comment>
<organism evidence="10 11">
    <name type="scientific">Methanothrix harundinacea</name>
    <dbReference type="NCBI Taxonomy" id="301375"/>
    <lineage>
        <taxon>Archaea</taxon>
        <taxon>Methanobacteriati</taxon>
        <taxon>Methanobacteriota</taxon>
        <taxon>Stenosarchaea group</taxon>
        <taxon>Methanomicrobia</taxon>
        <taxon>Methanotrichales</taxon>
        <taxon>Methanotrichaceae</taxon>
        <taxon>Methanothrix</taxon>
    </lineage>
</organism>
<evidence type="ECO:0000256" key="4">
    <source>
        <dbReference type="ARBA" id="ARBA00022695"/>
    </source>
</evidence>
<protein>
    <recommendedName>
        <fullName evidence="8">DNA-directed RNA polymerase subunit Rpo10</fullName>
        <ecNumber evidence="8">2.7.7.6</ecNumber>
    </recommendedName>
    <alternativeName>
        <fullName evidence="8">DNA-directed RNA polymerase subunit N</fullName>
    </alternativeName>
</protein>
<comment type="caution">
    <text evidence="10">The sequence shown here is derived from an EMBL/GenBank/DDBJ whole genome shotgun (WGS) entry which is preliminary data.</text>
</comment>
<dbReference type="GO" id="GO:0003677">
    <property type="term" value="F:DNA binding"/>
    <property type="evidence" value="ECO:0007669"/>
    <property type="project" value="InterPro"/>
</dbReference>
<keyword evidence="4 8" id="KW-0548">Nucleotidyltransferase</keyword>
<dbReference type="PROSITE" id="PS01112">
    <property type="entry name" value="RNA_POL_N_8KD"/>
    <property type="match status" value="1"/>
</dbReference>
<comment type="catalytic activity">
    <reaction evidence="8">
        <text>RNA(n) + a ribonucleoside 5'-triphosphate = RNA(n+1) + diphosphate</text>
        <dbReference type="Rhea" id="RHEA:21248"/>
        <dbReference type="Rhea" id="RHEA-COMP:14527"/>
        <dbReference type="Rhea" id="RHEA-COMP:17342"/>
        <dbReference type="ChEBI" id="CHEBI:33019"/>
        <dbReference type="ChEBI" id="CHEBI:61557"/>
        <dbReference type="ChEBI" id="CHEBI:140395"/>
        <dbReference type="EC" id="2.7.7.6"/>
    </reaction>
</comment>
<dbReference type="Pfam" id="PF01194">
    <property type="entry name" value="RNA_pol_N"/>
    <property type="match status" value="1"/>
</dbReference>
<dbReference type="HAMAP" id="MF_00250">
    <property type="entry name" value="RNApol_arch_Rpo10"/>
    <property type="match status" value="1"/>
</dbReference>
<comment type="function">
    <text evidence="8">DNA-dependent RNA polymerase (RNAP) catalyzes the transcription of DNA into RNA using the four ribonucleoside triphosphates as substrates.</text>
</comment>
<dbReference type="PIRSF" id="PIRSF005653">
    <property type="entry name" value="RNA_pol_N/8_sub"/>
    <property type="match status" value="1"/>
</dbReference>
<keyword evidence="1 8" id="KW-0240">DNA-directed RNA polymerase</keyword>
<reference evidence="11 12" key="2">
    <citation type="journal article" date="2015" name="MBio">
        <title>Genome-Resolved Metagenomic Analysis Reveals Roles for Candidate Phyla and Other Microbial Community Members in Biogeochemical Transformations in Oil Reservoirs.</title>
        <authorList>
            <person name="Hu P."/>
            <person name="Tom L."/>
            <person name="Singh A."/>
            <person name="Thomas B.C."/>
            <person name="Baker B.J."/>
            <person name="Piceno Y.M."/>
            <person name="Andersen G.L."/>
            <person name="Banfield J.F."/>
        </authorList>
    </citation>
    <scope>NUCLEOTIDE SEQUENCE [LARGE SCALE GENOMIC DNA]</scope>
    <source>
        <strain evidence="9">57_489</strain>
    </source>
</reference>
<dbReference type="GO" id="GO:0000428">
    <property type="term" value="C:DNA-directed RNA polymerase complex"/>
    <property type="evidence" value="ECO:0007669"/>
    <property type="project" value="UniProtKB-KW"/>
</dbReference>
<evidence type="ECO:0000256" key="2">
    <source>
        <dbReference type="ARBA" id="ARBA00022490"/>
    </source>
</evidence>
<dbReference type="Gene3D" id="1.10.10.60">
    <property type="entry name" value="Homeodomain-like"/>
    <property type="match status" value="1"/>
</dbReference>
<feature type="binding site" evidence="8">
    <location>
        <position position="46"/>
    </location>
    <ligand>
        <name>Zn(2+)</name>
        <dbReference type="ChEBI" id="CHEBI:29105"/>
    </ligand>
</feature>
<dbReference type="AlphaFoldDB" id="A0A117MCY4"/>
<dbReference type="EMBL" id="LGFT01000003">
    <property type="protein sequence ID" value="KUK45447.1"/>
    <property type="molecule type" value="Genomic_DNA"/>
</dbReference>
<feature type="binding site" evidence="8">
    <location>
        <position position="9"/>
    </location>
    <ligand>
        <name>Zn(2+)</name>
        <dbReference type="ChEBI" id="CHEBI:29105"/>
    </ligand>
</feature>
<dbReference type="GO" id="GO:0005737">
    <property type="term" value="C:cytoplasm"/>
    <property type="evidence" value="ECO:0007669"/>
    <property type="project" value="UniProtKB-SubCell"/>
</dbReference>
<evidence type="ECO:0000313" key="12">
    <source>
        <dbReference type="Proteomes" id="UP000057043"/>
    </source>
</evidence>
<name>A0A117MCY4_9EURY</name>
<sequence length="64" mass="7621">MRNLIPVRCFTCGNVISDVWEEYKERTKTEPPGKVMDDLGIESYCCRRMLLTHVEIVEVLRRYQ</sequence>
<proteinExistence type="inferred from homology"/>
<evidence type="ECO:0000256" key="8">
    <source>
        <dbReference type="HAMAP-Rule" id="MF_00250"/>
    </source>
</evidence>
<feature type="binding site" evidence="8">
    <location>
        <position position="12"/>
    </location>
    <ligand>
        <name>Zn(2+)</name>
        <dbReference type="ChEBI" id="CHEBI:29105"/>
    </ligand>
</feature>
<keyword evidence="3 8" id="KW-0808">Transferase</keyword>
<dbReference type="GO" id="GO:0008270">
    <property type="term" value="F:zinc ion binding"/>
    <property type="evidence" value="ECO:0007669"/>
    <property type="project" value="UniProtKB-UniRule"/>
</dbReference>
<evidence type="ECO:0000256" key="6">
    <source>
        <dbReference type="ARBA" id="ARBA00022833"/>
    </source>
</evidence>
<dbReference type="GO" id="GO:0006351">
    <property type="term" value="P:DNA-templated transcription"/>
    <property type="evidence" value="ECO:0007669"/>
    <property type="project" value="UniProtKB-UniRule"/>
</dbReference>
<dbReference type="PATRIC" id="fig|301375.6.peg.1486"/>
<evidence type="ECO:0000256" key="3">
    <source>
        <dbReference type="ARBA" id="ARBA00022679"/>
    </source>
</evidence>
<dbReference type="InterPro" id="IPR020789">
    <property type="entry name" value="RNA_pol_suN_Zn-BS"/>
</dbReference>
<dbReference type="FunFam" id="1.10.10.60:FF:000024">
    <property type="entry name" value="DNA-directed RNA polymerases I, II, and III subunit"/>
    <property type="match status" value="1"/>
</dbReference>
<feature type="binding site" evidence="8">
    <location>
        <position position="45"/>
    </location>
    <ligand>
        <name>Zn(2+)</name>
        <dbReference type="ChEBI" id="CHEBI:29105"/>
    </ligand>
</feature>
<evidence type="ECO:0000256" key="1">
    <source>
        <dbReference type="ARBA" id="ARBA00022478"/>
    </source>
</evidence>
<evidence type="ECO:0000256" key="5">
    <source>
        <dbReference type="ARBA" id="ARBA00022723"/>
    </source>
</evidence>
<evidence type="ECO:0000313" key="9">
    <source>
        <dbReference type="EMBL" id="KUK45447.1"/>
    </source>
</evidence>
<keyword evidence="6 8" id="KW-0862">Zinc</keyword>
<dbReference type="Proteomes" id="UP000053961">
    <property type="component" value="Unassembled WGS sequence"/>
</dbReference>
<comment type="subcellular location">
    <subcellularLocation>
        <location evidence="8">Cytoplasm</location>
    </subcellularLocation>
</comment>
<dbReference type="PANTHER" id="PTHR23431:SF3">
    <property type="entry name" value="DNA-DIRECTED RNA POLYMERASES I, II, AND III SUBUNIT RPABC5"/>
    <property type="match status" value="1"/>
</dbReference>
<keyword evidence="7 8" id="KW-0804">Transcription</keyword>
<dbReference type="InterPro" id="IPR023580">
    <property type="entry name" value="RNA_pol_su_RPB10"/>
</dbReference>
<dbReference type="SUPFAM" id="SSF46924">
    <property type="entry name" value="RNA polymerase subunit RPB10"/>
    <property type="match status" value="1"/>
</dbReference>
<dbReference type="PANTHER" id="PTHR23431">
    <property type="entry name" value="DNA-DIRECTED RNA POLYMERASES I, II, AND III SUBUNIT RPABC5 FAMILY MEMBER"/>
    <property type="match status" value="1"/>
</dbReference>
<comment type="subunit">
    <text evidence="8">Part of the RNA polymerase complex.</text>
</comment>
<dbReference type="EMBL" id="LGHB01000004">
    <property type="protein sequence ID" value="KUK97196.1"/>
    <property type="molecule type" value="Genomic_DNA"/>
</dbReference>